<feature type="domain" description="Amine oxidase" evidence="1">
    <location>
        <begin position="536"/>
        <end position="783"/>
    </location>
</feature>
<dbReference type="PANTHER" id="PTHR42815">
    <property type="entry name" value="FAD-BINDING, PUTATIVE (AFU_ORTHOLOGUE AFUA_6G07600)-RELATED"/>
    <property type="match status" value="1"/>
</dbReference>
<keyword evidence="3" id="KW-1185">Reference proteome</keyword>
<proteinExistence type="predicted"/>
<dbReference type="EMBL" id="CAXAMM010016668">
    <property type="protein sequence ID" value="CAK9039470.1"/>
    <property type="molecule type" value="Genomic_DNA"/>
</dbReference>
<accession>A0ABP0LMP0</accession>
<dbReference type="SUPFAM" id="SSF50475">
    <property type="entry name" value="FMN-binding split barrel"/>
    <property type="match status" value="1"/>
</dbReference>
<dbReference type="SUPFAM" id="SSF54373">
    <property type="entry name" value="FAD-linked reductases, C-terminal domain"/>
    <property type="match status" value="1"/>
</dbReference>
<dbReference type="Pfam" id="PF01593">
    <property type="entry name" value="Amino_oxidase"/>
    <property type="match status" value="2"/>
</dbReference>
<dbReference type="Gene3D" id="3.50.50.60">
    <property type="entry name" value="FAD/NAD(P)-binding domain"/>
    <property type="match status" value="2"/>
</dbReference>
<comment type="caution">
    <text evidence="2">The sequence shown here is derived from an EMBL/GenBank/DDBJ whole genome shotgun (WGS) entry which is preliminary data.</text>
</comment>
<dbReference type="InterPro" id="IPR036291">
    <property type="entry name" value="NAD(P)-bd_dom_sf"/>
</dbReference>
<dbReference type="SUPFAM" id="SSF51735">
    <property type="entry name" value="NAD(P)-binding Rossmann-fold domains"/>
    <property type="match status" value="1"/>
</dbReference>
<evidence type="ECO:0000313" key="2">
    <source>
        <dbReference type="EMBL" id="CAK9039470.1"/>
    </source>
</evidence>
<dbReference type="PANTHER" id="PTHR42815:SF2">
    <property type="entry name" value="FAD-BINDING, PUTATIVE (AFU_ORTHOLOGUE AFUA_6G07600)-RELATED"/>
    <property type="match status" value="1"/>
</dbReference>
<reference evidence="2 3" key="1">
    <citation type="submission" date="2024-02" db="EMBL/GenBank/DDBJ databases">
        <authorList>
            <person name="Chen Y."/>
            <person name="Shah S."/>
            <person name="Dougan E. K."/>
            <person name="Thang M."/>
            <person name="Chan C."/>
        </authorList>
    </citation>
    <scope>NUCLEOTIDE SEQUENCE [LARGE SCALE GENOMIC DNA]</scope>
</reference>
<dbReference type="InterPro" id="IPR002347">
    <property type="entry name" value="SDR_fam"/>
</dbReference>
<dbReference type="InterPro" id="IPR002937">
    <property type="entry name" value="Amino_oxidase"/>
</dbReference>
<organism evidence="2 3">
    <name type="scientific">Durusdinium trenchii</name>
    <dbReference type="NCBI Taxonomy" id="1381693"/>
    <lineage>
        <taxon>Eukaryota</taxon>
        <taxon>Sar</taxon>
        <taxon>Alveolata</taxon>
        <taxon>Dinophyceae</taxon>
        <taxon>Suessiales</taxon>
        <taxon>Symbiodiniaceae</taxon>
        <taxon>Durusdinium</taxon>
    </lineage>
</organism>
<gene>
    <name evidence="2" type="ORF">SCF082_LOCUS23093</name>
</gene>
<feature type="domain" description="Amine oxidase" evidence="1">
    <location>
        <begin position="455"/>
        <end position="516"/>
    </location>
</feature>
<dbReference type="SUPFAM" id="SSF51905">
    <property type="entry name" value="FAD/NAD(P)-binding domain"/>
    <property type="match status" value="1"/>
</dbReference>
<dbReference type="InterPro" id="IPR012349">
    <property type="entry name" value="Split_barrel_FMN-bd"/>
</dbReference>
<dbReference type="InterPro" id="IPR036188">
    <property type="entry name" value="FAD/NAD-bd_sf"/>
</dbReference>
<dbReference type="Gene3D" id="2.30.110.10">
    <property type="entry name" value="Electron Transport, Fmn-binding Protein, Chain A"/>
    <property type="match status" value="1"/>
</dbReference>
<evidence type="ECO:0000313" key="3">
    <source>
        <dbReference type="Proteomes" id="UP001642464"/>
    </source>
</evidence>
<name>A0ABP0LMP0_9DINO</name>
<dbReference type="Gene3D" id="3.40.50.720">
    <property type="entry name" value="NAD(P)-binding Rossmann-like Domain"/>
    <property type="match status" value="1"/>
</dbReference>
<dbReference type="Pfam" id="PF00106">
    <property type="entry name" value="adh_short"/>
    <property type="match status" value="1"/>
</dbReference>
<dbReference type="Proteomes" id="UP001642464">
    <property type="component" value="Unassembled WGS sequence"/>
</dbReference>
<protein>
    <submittedName>
        <fullName evidence="2">Probable flavin-containing monoamine oxidase B</fullName>
    </submittedName>
</protein>
<evidence type="ECO:0000259" key="1">
    <source>
        <dbReference type="Pfam" id="PF01593"/>
    </source>
</evidence>
<sequence>MEAVAPFARKAIRPFMPEQHRRFFEKIPLIFIGALDGDGRPWASAAFGEPGFMQTPNETTLHIDGKILAGDALDLQNEPGAKLGLVGLELETRRRNRMNGSVVEKNDDGFSIRVEQSFGNCPQYIQRRETSWRSTPNESIKTDAIERTGEISPAAKALIETADTFFIASRTPALNDSPHNGVDASHRGGRPGFVYVDQSGRLSFPDFSGNRLFNTLGNIEADGRAGLFFPDFETGDAVFLTGRAEIQWDDPRVELFTGAQRVIDVFPEDVVLVRSAIPLRGAFIDYAPQLERTGPDLDLRAADMTNAEAVHTVIQSLIAEFGPPKIVVHNTASLVIQNFEQTSLEDFENTWRSMVFSAAVLGQAVLKPMVRGGGGAFIVSGATASIRGGAKFSAFASAKFALRGLTQALARDYQTAGVHVAHVILDGIIDSPRSRDLHSLDPARMMDPNDIADAADVDYQLVEARNRFGGRIHGATAANGACYDLGPTWFWPGQPRMLDLTQRFNLSVFDQYADGALIYEDEYGRVQRGMGFSSMAGSWRIAGGAPALIDALTSTLDKERLHTEVKVTRIERDGDFIKTHTHAARQAIVSRRIILAVPPRVLTASIDFAPALSAAATNAMNAVPTWMAGQAKVIALYEKPFWRDEGLSGDAMSRRGPMVEIHDASPAEGGPYALFGFIGTPPQIRQRDRAAFLAAVREQLRRLFGQQASEPQTLHYYDWAFDPETATPLDHAPPAHHPAYGLNPALQELWDGRLLLSATETAPQFGGYLEGALEAAERAAAEIKADSLQAVE</sequence>